<gene>
    <name evidence="2" type="ORF">G7Y29_09205</name>
</gene>
<feature type="transmembrane region" description="Helical" evidence="1">
    <location>
        <begin position="119"/>
        <end position="139"/>
    </location>
</feature>
<dbReference type="Proteomes" id="UP000594586">
    <property type="component" value="Chromosome"/>
</dbReference>
<feature type="transmembrane region" description="Helical" evidence="1">
    <location>
        <begin position="34"/>
        <end position="56"/>
    </location>
</feature>
<keyword evidence="1" id="KW-0472">Membrane</keyword>
<dbReference type="InterPro" id="IPR021517">
    <property type="entry name" value="DUF3180"/>
</dbReference>
<feature type="transmembrane region" description="Helical" evidence="1">
    <location>
        <begin position="77"/>
        <end position="107"/>
    </location>
</feature>
<keyword evidence="1" id="KW-0812">Transmembrane</keyword>
<evidence type="ECO:0000313" key="3">
    <source>
        <dbReference type="Proteomes" id="UP000594586"/>
    </source>
</evidence>
<accession>A0A7T0PFI1</accession>
<reference evidence="2 3" key="1">
    <citation type="submission" date="2020-11" db="EMBL/GenBank/DDBJ databases">
        <title>Corynebacterium sp. MC1420.</title>
        <authorList>
            <person name="Zhou J."/>
        </authorList>
    </citation>
    <scope>NUCLEOTIDE SEQUENCE [LARGE SCALE GENOMIC DNA]</scope>
    <source>
        <strain evidence="2 3">MC1420</strain>
    </source>
</reference>
<protein>
    <submittedName>
        <fullName evidence="2">DUF3180 domain-containing protein</fullName>
    </submittedName>
</protein>
<dbReference type="AlphaFoldDB" id="A0A7T0PFI1"/>
<dbReference type="KEGG" id="cqn:G7Y29_09205"/>
<evidence type="ECO:0000313" key="2">
    <source>
        <dbReference type="EMBL" id="QPK83007.1"/>
    </source>
</evidence>
<dbReference type="EMBL" id="CP064955">
    <property type="protein sequence ID" value="QPK83007.1"/>
    <property type="molecule type" value="Genomic_DNA"/>
</dbReference>
<feature type="transmembrane region" description="Helical" evidence="1">
    <location>
        <begin position="7"/>
        <end position="28"/>
    </location>
</feature>
<proteinExistence type="predicted"/>
<keyword evidence="3" id="KW-1185">Reference proteome</keyword>
<dbReference type="RefSeq" id="WP_165002286.1">
    <property type="nucleotide sequence ID" value="NZ_CP064955.1"/>
</dbReference>
<name>A0A7T0PFI1_9CORY</name>
<sequence length="155" mass="15997">MSRTQVPALVALAGFMAAAAFILVRRFYGALTTVGATASLPLWIVAAACLFTAYMVRKRREEGKVGLDRSQLNPMMAANFMLLGKASAWAGAVCGGLFTGLLVYIVPRLDVLAAAQDDLPGTVSGALGGLALAIAGVVLERSCEVSPPTEGEPVG</sequence>
<dbReference type="Pfam" id="PF11377">
    <property type="entry name" value="DUF3180"/>
    <property type="match status" value="1"/>
</dbReference>
<organism evidence="2 3">
    <name type="scientific">Corynebacterium qintianiae</name>
    <dbReference type="NCBI Taxonomy" id="2709392"/>
    <lineage>
        <taxon>Bacteria</taxon>
        <taxon>Bacillati</taxon>
        <taxon>Actinomycetota</taxon>
        <taxon>Actinomycetes</taxon>
        <taxon>Mycobacteriales</taxon>
        <taxon>Corynebacteriaceae</taxon>
        <taxon>Corynebacterium</taxon>
    </lineage>
</organism>
<keyword evidence="1" id="KW-1133">Transmembrane helix</keyword>
<evidence type="ECO:0000256" key="1">
    <source>
        <dbReference type="SAM" id="Phobius"/>
    </source>
</evidence>